<comment type="caution">
    <text evidence="1">The sequence shown here is derived from an EMBL/GenBank/DDBJ whole genome shotgun (WGS) entry which is preliminary data.</text>
</comment>
<reference evidence="1" key="1">
    <citation type="submission" date="2022-09" db="EMBL/GenBank/DDBJ databases">
        <authorList>
            <person name="Yuan C."/>
            <person name="Ke Z."/>
        </authorList>
    </citation>
    <scope>NUCLEOTIDE SEQUENCE</scope>
    <source>
        <strain evidence="1">LB-8</strain>
    </source>
</reference>
<name>A0A9X2XXL1_9BACT</name>
<dbReference type="EMBL" id="JAOTIF010000020">
    <property type="protein sequence ID" value="MCU7551404.1"/>
    <property type="molecule type" value="Genomic_DNA"/>
</dbReference>
<evidence type="ECO:0000313" key="2">
    <source>
        <dbReference type="Proteomes" id="UP001155483"/>
    </source>
</evidence>
<dbReference type="Proteomes" id="UP001155483">
    <property type="component" value="Unassembled WGS sequence"/>
</dbReference>
<keyword evidence="2" id="KW-1185">Reference proteome</keyword>
<dbReference type="RefSeq" id="WP_279298843.1">
    <property type="nucleotide sequence ID" value="NZ_JAOTIF010000020.1"/>
</dbReference>
<gene>
    <name evidence="1" type="ORF">OCK74_19940</name>
</gene>
<evidence type="ECO:0000313" key="1">
    <source>
        <dbReference type="EMBL" id="MCU7551404.1"/>
    </source>
</evidence>
<organism evidence="1 2">
    <name type="scientific">Paraflavisolibacter caeni</name>
    <dbReference type="NCBI Taxonomy" id="2982496"/>
    <lineage>
        <taxon>Bacteria</taxon>
        <taxon>Pseudomonadati</taxon>
        <taxon>Bacteroidota</taxon>
        <taxon>Chitinophagia</taxon>
        <taxon>Chitinophagales</taxon>
        <taxon>Chitinophagaceae</taxon>
        <taxon>Paraflavisolibacter</taxon>
    </lineage>
</organism>
<dbReference type="Gene3D" id="2.60.40.1120">
    <property type="entry name" value="Carboxypeptidase-like, regulatory domain"/>
    <property type="match status" value="1"/>
</dbReference>
<accession>A0A9X2XXL1</accession>
<dbReference type="AlphaFoldDB" id="A0A9X2XXL1"/>
<proteinExistence type="predicted"/>
<dbReference type="InterPro" id="IPR008969">
    <property type="entry name" value="CarboxyPept-like_regulatory"/>
</dbReference>
<dbReference type="SUPFAM" id="SSF49464">
    <property type="entry name" value="Carboxypeptidase regulatory domain-like"/>
    <property type="match status" value="1"/>
</dbReference>
<sequence>MKMILRVPIIFLVFFLCRCTTGQMIKSKPDKAAIDTSRAEYFEYRGYSDTIYALVYGKVYGLEKDANGKDTLKPLQNVDIKVEQNNKAVQTDHNGEFEIGFEKGVFSFTLSKQGYEPIRMTNYVSDPDQVSTTKIILAKGTKTRIFEIPQMTR</sequence>
<reference evidence="1" key="2">
    <citation type="submission" date="2023-04" db="EMBL/GenBank/DDBJ databases">
        <title>Paracnuella aquatica gen. nov., sp. nov., a member of the family Chitinophagaceae isolated from a hot spring.</title>
        <authorList>
            <person name="Wang C."/>
        </authorList>
    </citation>
    <scope>NUCLEOTIDE SEQUENCE</scope>
    <source>
        <strain evidence="1">LB-8</strain>
    </source>
</reference>
<protein>
    <submittedName>
        <fullName evidence="1">Uncharacterized protein</fullName>
    </submittedName>
</protein>